<name>A0A223KNV8_9BACI</name>
<dbReference type="Proteomes" id="UP000215224">
    <property type="component" value="Chromosome"/>
</dbReference>
<dbReference type="STRING" id="1314751.GCA_001591425_00513"/>
<dbReference type="PANTHER" id="PTHR43800">
    <property type="entry name" value="PEPTIDYL-LYSINE N-ACETYLTRANSFERASE YJAB"/>
    <property type="match status" value="1"/>
</dbReference>
<reference evidence="4 5" key="1">
    <citation type="submission" date="2016-12" db="EMBL/GenBank/DDBJ databases">
        <title>The whole genome sequencing and assembly of Bacillus cohnii DSM 6307T strain.</title>
        <authorList>
            <person name="Lee Y.-J."/>
            <person name="Yi H."/>
            <person name="Bahn Y.-S."/>
            <person name="Kim J.F."/>
            <person name="Lee D.-W."/>
        </authorList>
    </citation>
    <scope>NUCLEOTIDE SEQUENCE [LARGE SCALE GENOMIC DNA]</scope>
    <source>
        <strain evidence="4 5">DSM 6307</strain>
    </source>
</reference>
<dbReference type="CDD" id="cd04301">
    <property type="entry name" value="NAT_SF"/>
    <property type="match status" value="1"/>
</dbReference>
<dbReference type="Pfam" id="PF00583">
    <property type="entry name" value="Acetyltransf_1"/>
    <property type="match status" value="1"/>
</dbReference>
<dbReference type="EMBL" id="CP018866">
    <property type="protein sequence ID" value="AST91162.1"/>
    <property type="molecule type" value="Genomic_DNA"/>
</dbReference>
<dbReference type="KEGG" id="bcoh:BC6307_07660"/>
<dbReference type="InterPro" id="IPR016181">
    <property type="entry name" value="Acyl_CoA_acyltransferase"/>
</dbReference>
<protein>
    <submittedName>
        <fullName evidence="4">GNAT family N-acetyltransferase</fullName>
    </submittedName>
</protein>
<dbReference type="InterPro" id="IPR000182">
    <property type="entry name" value="GNAT_dom"/>
</dbReference>
<dbReference type="SUPFAM" id="SSF55729">
    <property type="entry name" value="Acyl-CoA N-acyltransferases (Nat)"/>
    <property type="match status" value="1"/>
</dbReference>
<evidence type="ECO:0000256" key="1">
    <source>
        <dbReference type="ARBA" id="ARBA00022679"/>
    </source>
</evidence>
<keyword evidence="5" id="KW-1185">Reference proteome</keyword>
<dbReference type="PANTHER" id="PTHR43800:SF1">
    <property type="entry name" value="PEPTIDYL-LYSINE N-ACETYLTRANSFERASE YJAB"/>
    <property type="match status" value="1"/>
</dbReference>
<accession>A0A223KNV8</accession>
<proteinExistence type="predicted"/>
<gene>
    <name evidence="4" type="ORF">BC6307_07660</name>
</gene>
<evidence type="ECO:0000259" key="3">
    <source>
        <dbReference type="PROSITE" id="PS51186"/>
    </source>
</evidence>
<dbReference type="AlphaFoldDB" id="A0A223KNV8"/>
<evidence type="ECO:0000256" key="2">
    <source>
        <dbReference type="ARBA" id="ARBA00023315"/>
    </source>
</evidence>
<dbReference type="GO" id="GO:0016747">
    <property type="term" value="F:acyltransferase activity, transferring groups other than amino-acyl groups"/>
    <property type="evidence" value="ECO:0007669"/>
    <property type="project" value="InterPro"/>
</dbReference>
<organism evidence="4 5">
    <name type="scientific">Sutcliffiella cohnii</name>
    <dbReference type="NCBI Taxonomy" id="33932"/>
    <lineage>
        <taxon>Bacteria</taxon>
        <taxon>Bacillati</taxon>
        <taxon>Bacillota</taxon>
        <taxon>Bacilli</taxon>
        <taxon>Bacillales</taxon>
        <taxon>Bacillaceae</taxon>
        <taxon>Sutcliffiella</taxon>
    </lineage>
</organism>
<feature type="domain" description="N-acetyltransferase" evidence="3">
    <location>
        <begin position="156"/>
        <end position="291"/>
    </location>
</feature>
<evidence type="ECO:0000313" key="5">
    <source>
        <dbReference type="Proteomes" id="UP000215224"/>
    </source>
</evidence>
<keyword evidence="1 4" id="KW-0808">Transferase</keyword>
<dbReference type="RefSeq" id="WP_066411664.1">
    <property type="nucleotide sequence ID" value="NZ_CP018866.1"/>
</dbReference>
<keyword evidence="2" id="KW-0012">Acyltransferase</keyword>
<dbReference type="Gene3D" id="3.40.630.30">
    <property type="match status" value="2"/>
</dbReference>
<sequence>MTKIELMKDSEVDIVASFISELNSIEQSHIGYCGKDRLEIAHSIREDITDIAYNNSFLTVYDEGELIGVIGFDSDLESNSAEVWGPFIKEDKWNIVNSLWKRMIELLPDEINSISMFPNKENKQVLQLAKELSFNKHSDQTILNYNRSRVKELEEIPMLELGERFYTEMKQLHDQSFPNTYYSGQQIINRLNDDRKVFVIENDGQLSGYIYVEAEPDYGEASIEFFAVHESERGKGIGQKLLTVALKWLFTIESIESINLCVNSSNQTAINLYKKVGFQQTHELCFFTKNL</sequence>
<evidence type="ECO:0000313" key="4">
    <source>
        <dbReference type="EMBL" id="AST91162.1"/>
    </source>
</evidence>
<dbReference type="PROSITE" id="PS51186">
    <property type="entry name" value="GNAT"/>
    <property type="match status" value="1"/>
</dbReference>